<proteinExistence type="predicted"/>
<reference evidence="2" key="1">
    <citation type="submission" date="2019-12" db="EMBL/GenBank/DDBJ databases">
        <title>Genome sequencing and annotation of Brassica cretica.</title>
        <authorList>
            <person name="Studholme D.J."/>
            <person name="Sarris P.F."/>
        </authorList>
    </citation>
    <scope>NUCLEOTIDE SEQUENCE</scope>
    <source>
        <strain evidence="2">PFS-001/15</strain>
        <tissue evidence="2">Leaf</tissue>
    </source>
</reference>
<organism evidence="2 3">
    <name type="scientific">Brassica cretica</name>
    <name type="common">Mustard</name>
    <dbReference type="NCBI Taxonomy" id="69181"/>
    <lineage>
        <taxon>Eukaryota</taxon>
        <taxon>Viridiplantae</taxon>
        <taxon>Streptophyta</taxon>
        <taxon>Embryophyta</taxon>
        <taxon>Tracheophyta</taxon>
        <taxon>Spermatophyta</taxon>
        <taxon>Magnoliopsida</taxon>
        <taxon>eudicotyledons</taxon>
        <taxon>Gunneridae</taxon>
        <taxon>Pentapetalae</taxon>
        <taxon>rosids</taxon>
        <taxon>malvids</taxon>
        <taxon>Brassicales</taxon>
        <taxon>Brassicaceae</taxon>
        <taxon>Brassiceae</taxon>
        <taxon>Brassica</taxon>
    </lineage>
</organism>
<sequence length="106" mass="11681">MVSEQAGSDAFRATQPGRSRGYDPGVTSSERHSQVAREETTRERPLAATCRGRSASSIWSNSCFLKGIGVPHGVLRDIWVRLELKRGDEGDHWTSNAWERPTGATP</sequence>
<feature type="compositionally biased region" description="Basic and acidic residues" evidence="1">
    <location>
        <begin position="29"/>
        <end position="45"/>
    </location>
</feature>
<evidence type="ECO:0000313" key="3">
    <source>
        <dbReference type="Proteomes" id="UP000712281"/>
    </source>
</evidence>
<feature type="region of interest" description="Disordered" evidence="1">
    <location>
        <begin position="1"/>
        <end position="48"/>
    </location>
</feature>
<dbReference type="EMBL" id="QGKW02002005">
    <property type="protein sequence ID" value="KAF2541301.1"/>
    <property type="molecule type" value="Genomic_DNA"/>
</dbReference>
<dbReference type="Proteomes" id="UP000712281">
    <property type="component" value="Unassembled WGS sequence"/>
</dbReference>
<comment type="caution">
    <text evidence="2">The sequence shown here is derived from an EMBL/GenBank/DDBJ whole genome shotgun (WGS) entry which is preliminary data.</text>
</comment>
<evidence type="ECO:0000313" key="2">
    <source>
        <dbReference type="EMBL" id="KAF2541301.1"/>
    </source>
</evidence>
<accession>A0A8S9G6R1</accession>
<name>A0A8S9G6R1_BRACR</name>
<protein>
    <submittedName>
        <fullName evidence="2">Uncharacterized protein</fullName>
    </submittedName>
</protein>
<gene>
    <name evidence="2" type="ORF">F2Q68_00030561</name>
</gene>
<evidence type="ECO:0000256" key="1">
    <source>
        <dbReference type="SAM" id="MobiDB-lite"/>
    </source>
</evidence>
<dbReference type="AlphaFoldDB" id="A0A8S9G6R1"/>